<dbReference type="EMBL" id="SRLO01001572">
    <property type="protein sequence ID" value="TNN36782.1"/>
    <property type="molecule type" value="Genomic_DNA"/>
</dbReference>
<keyword evidence="3" id="KW-1185">Reference proteome</keyword>
<proteinExistence type="predicted"/>
<evidence type="ECO:0000256" key="1">
    <source>
        <dbReference type="SAM" id="MobiDB-lite"/>
    </source>
</evidence>
<evidence type="ECO:0000313" key="3">
    <source>
        <dbReference type="Proteomes" id="UP000314294"/>
    </source>
</evidence>
<feature type="region of interest" description="Disordered" evidence="1">
    <location>
        <begin position="1"/>
        <end position="27"/>
    </location>
</feature>
<protein>
    <submittedName>
        <fullName evidence="2">Uncharacterized protein</fullName>
    </submittedName>
</protein>
<dbReference type="AlphaFoldDB" id="A0A4Z2F8Z2"/>
<feature type="region of interest" description="Disordered" evidence="1">
    <location>
        <begin position="42"/>
        <end position="85"/>
    </location>
</feature>
<gene>
    <name evidence="2" type="ORF">EYF80_053044</name>
</gene>
<sequence length="85" mass="9557">MILKQLAMPPPSDKKTPNRPRAAALHQSQRWCLYHDDGLPSRISSPAASRHRNTSGAAVCREEEEEEEEVIHSHKPSKVTLPHNV</sequence>
<comment type="caution">
    <text evidence="2">The sequence shown here is derived from an EMBL/GenBank/DDBJ whole genome shotgun (WGS) entry which is preliminary data.</text>
</comment>
<reference evidence="2 3" key="1">
    <citation type="submission" date="2019-03" db="EMBL/GenBank/DDBJ databases">
        <title>First draft genome of Liparis tanakae, snailfish: a comprehensive survey of snailfish specific genes.</title>
        <authorList>
            <person name="Kim W."/>
            <person name="Song I."/>
            <person name="Jeong J.-H."/>
            <person name="Kim D."/>
            <person name="Kim S."/>
            <person name="Ryu S."/>
            <person name="Song J.Y."/>
            <person name="Lee S.K."/>
        </authorList>
    </citation>
    <scope>NUCLEOTIDE SEQUENCE [LARGE SCALE GENOMIC DNA]</scope>
    <source>
        <tissue evidence="2">Muscle</tissue>
    </source>
</reference>
<name>A0A4Z2F8Z2_9TELE</name>
<organism evidence="2 3">
    <name type="scientific">Liparis tanakae</name>
    <name type="common">Tanaka's snailfish</name>
    <dbReference type="NCBI Taxonomy" id="230148"/>
    <lineage>
        <taxon>Eukaryota</taxon>
        <taxon>Metazoa</taxon>
        <taxon>Chordata</taxon>
        <taxon>Craniata</taxon>
        <taxon>Vertebrata</taxon>
        <taxon>Euteleostomi</taxon>
        <taxon>Actinopterygii</taxon>
        <taxon>Neopterygii</taxon>
        <taxon>Teleostei</taxon>
        <taxon>Neoteleostei</taxon>
        <taxon>Acanthomorphata</taxon>
        <taxon>Eupercaria</taxon>
        <taxon>Perciformes</taxon>
        <taxon>Cottioidei</taxon>
        <taxon>Cottales</taxon>
        <taxon>Liparidae</taxon>
        <taxon>Liparis</taxon>
    </lineage>
</organism>
<evidence type="ECO:0000313" key="2">
    <source>
        <dbReference type="EMBL" id="TNN36782.1"/>
    </source>
</evidence>
<dbReference type="Proteomes" id="UP000314294">
    <property type="component" value="Unassembled WGS sequence"/>
</dbReference>
<accession>A0A4Z2F8Z2</accession>